<feature type="signal peptide" evidence="3">
    <location>
        <begin position="1"/>
        <end position="20"/>
    </location>
</feature>
<evidence type="ECO:0000313" key="4">
    <source>
        <dbReference type="EMBL" id="SPR01628.1"/>
    </source>
</evidence>
<proteinExistence type="predicted"/>
<keyword evidence="4" id="KW-0496">Mitochondrion</keyword>
<dbReference type="Proteomes" id="UP000290189">
    <property type="component" value="Unassembled WGS sequence"/>
</dbReference>
<sequence length="418" mass="44950">MGSSVIVALAVMYRATTADAESWPGQVVDMRVKYHDDHTWSVVPYLWNKDQGRVARAYVLSLALRSPYPQSIQVVDETNADIVTGRSSVGVWSITPSAKFGLAANATYAGTSFKVNFNGPLWGSLSCFDANMLATKLFFFDSASTEAVCGDGVCQDGESCVSCAYDCAVADGSGCLGVLGDGVCNPASESYDNGASIDCDKFDAGSCKKPFTSIFGWGLTTTLIAAGLVASVLFAVLAGLCFRYQSERKKLMEEGDDGHATKQVMKRVTDVSAYEAEIEEEGDGDRSTVYLRDGSEFSDLRPAHNVYSEYDLEAAPQRIPIETRPDVFKERPWAATDSSASAESPQHAKQVDTLASVAKNIVNEIKWGVDEGEAVDAPSRVPGYLQNPLQQGSAQETLRRRSSRQDSIGSAPAVPIDN</sequence>
<name>A0A3P3YN47_PLABS</name>
<feature type="chain" id="PRO_5018179111" description="LNR domain-containing protein" evidence="3">
    <location>
        <begin position="21"/>
        <end position="418"/>
    </location>
</feature>
<feature type="region of interest" description="Disordered" evidence="1">
    <location>
        <begin position="377"/>
        <end position="418"/>
    </location>
</feature>
<evidence type="ECO:0000256" key="2">
    <source>
        <dbReference type="SAM" id="Phobius"/>
    </source>
</evidence>
<keyword evidence="2" id="KW-0472">Membrane</keyword>
<evidence type="ECO:0000256" key="1">
    <source>
        <dbReference type="SAM" id="MobiDB-lite"/>
    </source>
</evidence>
<gene>
    <name evidence="4" type="ORF">PLBR_LOCUS8843</name>
</gene>
<keyword evidence="3" id="KW-0732">Signal</keyword>
<dbReference type="EMBL" id="OVEO01000018">
    <property type="protein sequence ID" value="SPR01628.1"/>
    <property type="molecule type" value="Genomic_DNA"/>
</dbReference>
<keyword evidence="2" id="KW-0812">Transmembrane</keyword>
<evidence type="ECO:0008006" key="6">
    <source>
        <dbReference type="Google" id="ProtNLM"/>
    </source>
</evidence>
<organism evidence="4 5">
    <name type="scientific">Plasmodiophora brassicae</name>
    <name type="common">Clubroot disease agent</name>
    <dbReference type="NCBI Taxonomy" id="37360"/>
    <lineage>
        <taxon>Eukaryota</taxon>
        <taxon>Sar</taxon>
        <taxon>Rhizaria</taxon>
        <taxon>Endomyxa</taxon>
        <taxon>Phytomyxea</taxon>
        <taxon>Plasmodiophorida</taxon>
        <taxon>Plasmodiophoridae</taxon>
        <taxon>Plasmodiophora</taxon>
    </lineage>
</organism>
<feature type="compositionally biased region" description="Polar residues" evidence="1">
    <location>
        <begin position="387"/>
        <end position="396"/>
    </location>
</feature>
<reference evidence="4 5" key="1">
    <citation type="submission" date="2018-03" db="EMBL/GenBank/DDBJ databases">
        <authorList>
            <person name="Fogelqvist J."/>
        </authorList>
    </citation>
    <scope>NUCLEOTIDE SEQUENCE [LARGE SCALE GENOMIC DNA]</scope>
</reference>
<accession>A0A3P3YN47</accession>
<protein>
    <recommendedName>
        <fullName evidence="6">LNR domain-containing protein</fullName>
    </recommendedName>
</protein>
<evidence type="ECO:0000313" key="5">
    <source>
        <dbReference type="Proteomes" id="UP000290189"/>
    </source>
</evidence>
<keyword evidence="2" id="KW-1133">Transmembrane helix</keyword>
<evidence type="ECO:0000256" key="3">
    <source>
        <dbReference type="SAM" id="SignalP"/>
    </source>
</evidence>
<dbReference type="AlphaFoldDB" id="A0A3P3YN47"/>
<geneLocation type="mitochondrion" evidence="4"/>
<feature type="transmembrane region" description="Helical" evidence="2">
    <location>
        <begin position="214"/>
        <end position="242"/>
    </location>
</feature>